<protein>
    <recommendedName>
        <fullName evidence="3 11">Translocon-associated protein subunit alpha</fullName>
        <shortName evidence="11">TRAP-alpha</shortName>
    </recommendedName>
    <alternativeName>
        <fullName evidence="10 11">Signal sequence receptor subunit alpha</fullName>
    </alternativeName>
</protein>
<keyword evidence="5 11" id="KW-0732">Signal</keyword>
<dbReference type="EMBL" id="AFYH01003856">
    <property type="status" value="NOT_ANNOTATED_CDS"/>
    <property type="molecule type" value="Genomic_DNA"/>
</dbReference>
<evidence type="ECO:0000256" key="1">
    <source>
        <dbReference type="ARBA" id="ARBA00004115"/>
    </source>
</evidence>
<reference evidence="14" key="3">
    <citation type="submission" date="2025-09" db="UniProtKB">
        <authorList>
            <consortium name="Ensembl"/>
        </authorList>
    </citation>
    <scope>IDENTIFICATION</scope>
</reference>
<reference evidence="15" key="1">
    <citation type="submission" date="2011-08" db="EMBL/GenBank/DDBJ databases">
        <title>The draft genome of Latimeria chalumnae.</title>
        <authorList>
            <person name="Di Palma F."/>
            <person name="Alfoldi J."/>
            <person name="Johnson J."/>
            <person name="Berlin A."/>
            <person name="Gnerre S."/>
            <person name="Jaffe D."/>
            <person name="MacCallum I."/>
            <person name="Young S."/>
            <person name="Walker B.J."/>
            <person name="Lander E."/>
            <person name="Lindblad-Toh K."/>
        </authorList>
    </citation>
    <scope>NUCLEOTIDE SEQUENCE [LARGE SCALE GENOMIC DNA]</scope>
    <source>
        <strain evidence="15">Wild caught</strain>
    </source>
</reference>
<evidence type="ECO:0000256" key="8">
    <source>
        <dbReference type="ARBA" id="ARBA00023136"/>
    </source>
</evidence>
<name>H3BGU6_LATCH</name>
<keyword evidence="7 11" id="KW-1133">Transmembrane helix</keyword>
<evidence type="ECO:0000256" key="4">
    <source>
        <dbReference type="ARBA" id="ARBA00022692"/>
    </source>
</evidence>
<keyword evidence="11" id="KW-0106">Calcium</keyword>
<dbReference type="InterPro" id="IPR005595">
    <property type="entry name" value="TRAP_alpha"/>
</dbReference>
<keyword evidence="6 11" id="KW-0256">Endoplasmic reticulum</keyword>
<comment type="subcellular location">
    <subcellularLocation>
        <location evidence="1 11">Endoplasmic reticulum membrane</location>
        <topology evidence="1 11">Single-pass type I membrane protein</topology>
    </subcellularLocation>
</comment>
<gene>
    <name evidence="14" type="primary">LOC102349329</name>
</gene>
<proteinExistence type="inferred from homology"/>
<dbReference type="PANTHER" id="PTHR12924:SF1">
    <property type="entry name" value="TRANSLOCON-ASSOCIATED PROTEIN SUBUNIT ALPHA"/>
    <property type="match status" value="1"/>
</dbReference>
<dbReference type="PANTHER" id="PTHR12924">
    <property type="entry name" value="TRANSLOCON-ASSOCIATED PROTEIN, ALPHA SUBUNIT"/>
    <property type="match status" value="1"/>
</dbReference>
<dbReference type="EMBL" id="AFYH01003855">
    <property type="status" value="NOT_ANNOTATED_CDS"/>
    <property type="molecule type" value="Genomic_DNA"/>
</dbReference>
<dbReference type="EMBL" id="AFYH01003854">
    <property type="status" value="NOT_ANNOTATED_CDS"/>
    <property type="molecule type" value="Genomic_DNA"/>
</dbReference>
<feature type="chain" id="PRO_5003581362" description="Translocon-associated protein subunit alpha" evidence="13">
    <location>
        <begin position="28"/>
        <end position="293"/>
    </location>
</feature>
<dbReference type="eggNOG" id="KOG1631">
    <property type="taxonomic scope" value="Eukaryota"/>
</dbReference>
<comment type="domain">
    <text evidence="11">Shows a remarkable charge distribution with the N-terminus being highly negatively charged, and the cytoplasmic C-terminus positively charged.</text>
</comment>
<evidence type="ECO:0000256" key="12">
    <source>
        <dbReference type="SAM" id="MobiDB-lite"/>
    </source>
</evidence>
<evidence type="ECO:0000256" key="11">
    <source>
        <dbReference type="RuleBase" id="RU368074"/>
    </source>
</evidence>
<dbReference type="OMA" id="EEDQMQT"/>
<dbReference type="STRING" id="7897.ENSLACP00000021117"/>
<evidence type="ECO:0000256" key="13">
    <source>
        <dbReference type="SAM" id="SignalP"/>
    </source>
</evidence>
<evidence type="ECO:0000256" key="3">
    <source>
        <dbReference type="ARBA" id="ARBA00020280"/>
    </source>
</evidence>
<dbReference type="GeneTree" id="ENSGT00400000022103"/>
<dbReference type="Bgee" id="ENSLACG00000018553">
    <property type="expression patterns" value="Expressed in pelvic fin and 6 other cell types or tissues"/>
</dbReference>
<evidence type="ECO:0000256" key="7">
    <source>
        <dbReference type="ARBA" id="ARBA00022989"/>
    </source>
</evidence>
<feature type="region of interest" description="Disordered" evidence="12">
    <location>
        <begin position="274"/>
        <end position="293"/>
    </location>
</feature>
<dbReference type="InParanoid" id="H3BGU6"/>
<keyword evidence="4 11" id="KW-0812">Transmembrane</keyword>
<keyword evidence="15" id="KW-1185">Reference proteome</keyword>
<evidence type="ECO:0000256" key="5">
    <source>
        <dbReference type="ARBA" id="ARBA00022729"/>
    </source>
</evidence>
<evidence type="ECO:0000256" key="6">
    <source>
        <dbReference type="ARBA" id="ARBA00022824"/>
    </source>
</evidence>
<feature type="signal peptide" evidence="13">
    <location>
        <begin position="1"/>
        <end position="27"/>
    </location>
</feature>
<dbReference type="Ensembl" id="ENSLACT00000021257.1">
    <property type="protein sequence ID" value="ENSLACP00000021117.1"/>
    <property type="gene ID" value="ENSLACG00000018553.1"/>
</dbReference>
<organism evidence="14 15">
    <name type="scientific">Latimeria chalumnae</name>
    <name type="common">Coelacanth</name>
    <dbReference type="NCBI Taxonomy" id="7897"/>
    <lineage>
        <taxon>Eukaryota</taxon>
        <taxon>Metazoa</taxon>
        <taxon>Chordata</taxon>
        <taxon>Craniata</taxon>
        <taxon>Vertebrata</taxon>
        <taxon>Euteleostomi</taxon>
        <taxon>Coelacanthiformes</taxon>
        <taxon>Coelacanthidae</taxon>
        <taxon>Latimeria</taxon>
    </lineage>
</organism>
<evidence type="ECO:0000256" key="10">
    <source>
        <dbReference type="ARBA" id="ARBA00031071"/>
    </source>
</evidence>
<accession>H3BGU6</accession>
<dbReference type="Pfam" id="PF03896">
    <property type="entry name" value="TRAP_alpha"/>
    <property type="match status" value="1"/>
</dbReference>
<dbReference type="HOGENOM" id="CLU_073618_0_0_1"/>
<comment type="subunit">
    <text evidence="11">Heterotetramer of TRAP-alpha, TRAP-beta, TRAP-delta and TRAP-gamma.</text>
</comment>
<reference evidence="14" key="2">
    <citation type="submission" date="2025-08" db="UniProtKB">
        <authorList>
            <consortium name="Ensembl"/>
        </authorList>
    </citation>
    <scope>IDENTIFICATION</scope>
</reference>
<keyword evidence="8 11" id="KW-0472">Membrane</keyword>
<evidence type="ECO:0000256" key="2">
    <source>
        <dbReference type="ARBA" id="ARBA00006776"/>
    </source>
</evidence>
<comment type="function">
    <text evidence="9 11">TRAP proteins are part of a complex whose function is to bind calcium to the ER membrane and thereby regulate the retention of ER resident proteins. May be involved in the recycling of the translocation apparatus after completion of the translocation process or may function as a membrane-bound chaperone facilitating folding of translocated proteins.</text>
</comment>
<dbReference type="AlphaFoldDB" id="H3BGU6"/>
<evidence type="ECO:0000256" key="9">
    <source>
        <dbReference type="ARBA" id="ARBA00025620"/>
    </source>
</evidence>
<dbReference type="Proteomes" id="UP000008672">
    <property type="component" value="Unassembled WGS sequence"/>
</dbReference>
<evidence type="ECO:0000313" key="14">
    <source>
        <dbReference type="Ensembl" id="ENSLACP00000021117.1"/>
    </source>
</evidence>
<feature type="transmembrane region" description="Helical" evidence="11">
    <location>
        <begin position="216"/>
        <end position="237"/>
    </location>
</feature>
<sequence>MLYLGPRTLLLLLLGFPFSCLSPAGKATLLVKAQEAQNDATDDAEVAYDSTVEDEEDEEGVVEEEPIADSVIGKKISNIMQNPPPQKKTSAFTRIVCVCGADFPANEIVRFLVGFTNKGSEEFLVKSLDASFRYPQDFQFYIQNFTALPLNTLVPPEKQASFEYSFILAEQMAGRPFGLVINLHYKDSNGNVFQNSVFNQTVMIREADEGLDGETVFMYVFLFAVVVLMLFGLYQVLETRTRRRAVQKMETGTASHGDVDLSWLPRETLNMINKVSPKPSPRKRTKRTAGVDQ</sequence>
<evidence type="ECO:0000313" key="15">
    <source>
        <dbReference type="Proteomes" id="UP000008672"/>
    </source>
</evidence>
<dbReference type="GO" id="GO:0005789">
    <property type="term" value="C:endoplasmic reticulum membrane"/>
    <property type="evidence" value="ECO:0007669"/>
    <property type="project" value="UniProtKB-SubCell"/>
</dbReference>
<comment type="similarity">
    <text evidence="2 11">Belongs to the TRAP-alpha family.</text>
</comment>